<dbReference type="CDD" id="cd01276">
    <property type="entry name" value="PKCI_related"/>
    <property type="match status" value="1"/>
</dbReference>
<comment type="caution">
    <text evidence="5">The sequence shown here is derived from an EMBL/GenBank/DDBJ whole genome shotgun (WGS) entry which is preliminary data.</text>
</comment>
<feature type="domain" description="HIT" evidence="4">
    <location>
        <begin position="6"/>
        <end position="111"/>
    </location>
</feature>
<sequence length="111" mass="12423">MNSNCIFCSIIKGESPADFIYRDEDFVVFHNIRPSAPVHVLMVPVEHIESLNELKEHNVEVISRMILKSKEIAEELGIKDSGYKLVINVGSGAGQVIFHLHIHLIGGWSKS</sequence>
<gene>
    <name evidence="5" type="ORF">MPEBLZ_03329</name>
</gene>
<dbReference type="InterPro" id="IPR011146">
    <property type="entry name" value="HIT-like"/>
</dbReference>
<dbReference type="EMBL" id="LKCM01000264">
    <property type="protein sequence ID" value="KPQ42120.1"/>
    <property type="molecule type" value="Genomic_DNA"/>
</dbReference>
<dbReference type="InterPro" id="IPR019808">
    <property type="entry name" value="Histidine_triad_CS"/>
</dbReference>
<evidence type="ECO:0000259" key="4">
    <source>
        <dbReference type="PROSITE" id="PS51084"/>
    </source>
</evidence>
<feature type="short sequence motif" description="Histidine triad motif" evidence="2 3">
    <location>
        <begin position="99"/>
        <end position="103"/>
    </location>
</feature>
<dbReference type="PANTHER" id="PTHR23089">
    <property type="entry name" value="HISTIDINE TRIAD HIT PROTEIN"/>
    <property type="match status" value="1"/>
</dbReference>
<organism evidence="5 6">
    <name type="scientific">Candidatus Methanoperedens nitratireducens</name>
    <dbReference type="NCBI Taxonomy" id="1392998"/>
    <lineage>
        <taxon>Archaea</taxon>
        <taxon>Methanobacteriati</taxon>
        <taxon>Methanobacteriota</taxon>
        <taxon>Stenosarchaea group</taxon>
        <taxon>Methanomicrobia</taxon>
        <taxon>Methanosarcinales</taxon>
        <taxon>ANME-2 cluster</taxon>
        <taxon>Candidatus Methanoperedentaceae</taxon>
        <taxon>Candidatus Methanoperedens</taxon>
    </lineage>
</organism>
<dbReference type="InterPro" id="IPR001310">
    <property type="entry name" value="Histidine_triad_HIT"/>
</dbReference>
<dbReference type="InterPro" id="IPR036265">
    <property type="entry name" value="HIT-like_sf"/>
</dbReference>
<accession>A0A0P8DWU0</accession>
<dbReference type="Pfam" id="PF11969">
    <property type="entry name" value="DcpS_C"/>
    <property type="match status" value="1"/>
</dbReference>
<evidence type="ECO:0000313" key="6">
    <source>
        <dbReference type="Proteomes" id="UP000050360"/>
    </source>
</evidence>
<name>A0A0P8DWU0_9EURY</name>
<dbReference type="Gene3D" id="3.30.428.10">
    <property type="entry name" value="HIT-like"/>
    <property type="match status" value="1"/>
</dbReference>
<proteinExistence type="predicted"/>
<evidence type="ECO:0000313" key="5">
    <source>
        <dbReference type="EMBL" id="KPQ42120.1"/>
    </source>
</evidence>
<dbReference type="PROSITE" id="PS00892">
    <property type="entry name" value="HIT_1"/>
    <property type="match status" value="1"/>
</dbReference>
<protein>
    <submittedName>
        <fullName evidence="5">Hit-like protein</fullName>
    </submittedName>
</protein>
<evidence type="ECO:0000256" key="3">
    <source>
        <dbReference type="PROSITE-ProRule" id="PRU00464"/>
    </source>
</evidence>
<dbReference type="AlphaFoldDB" id="A0A0P8DWU0"/>
<dbReference type="GO" id="GO:0003824">
    <property type="term" value="F:catalytic activity"/>
    <property type="evidence" value="ECO:0007669"/>
    <property type="project" value="InterPro"/>
</dbReference>
<evidence type="ECO:0000256" key="2">
    <source>
        <dbReference type="PIRSR" id="PIRSR601310-3"/>
    </source>
</evidence>
<dbReference type="PROSITE" id="PS51084">
    <property type="entry name" value="HIT_2"/>
    <property type="match status" value="1"/>
</dbReference>
<dbReference type="SUPFAM" id="SSF54197">
    <property type="entry name" value="HIT-like"/>
    <property type="match status" value="1"/>
</dbReference>
<evidence type="ECO:0000256" key="1">
    <source>
        <dbReference type="PIRSR" id="PIRSR601310-1"/>
    </source>
</evidence>
<dbReference type="PRINTS" id="PR00332">
    <property type="entry name" value="HISTRIAD"/>
</dbReference>
<feature type="active site" description="Tele-AMP-histidine intermediate" evidence="1">
    <location>
        <position position="101"/>
    </location>
</feature>
<dbReference type="Proteomes" id="UP000050360">
    <property type="component" value="Unassembled WGS sequence"/>
</dbReference>
<reference evidence="5 6" key="1">
    <citation type="submission" date="2015-09" db="EMBL/GenBank/DDBJ databases">
        <title>A metagenomics-based metabolic model of nitrate-dependent anaerobic oxidation of methane by Methanoperedens-like archaea.</title>
        <authorList>
            <person name="Arshad A."/>
            <person name="Speth D.R."/>
            <person name="De Graaf R.M."/>
            <person name="Op Den Camp H.J."/>
            <person name="Jetten M.S."/>
            <person name="Welte C.U."/>
        </authorList>
    </citation>
    <scope>NUCLEOTIDE SEQUENCE [LARGE SCALE GENOMIC DNA]</scope>
</reference>